<dbReference type="InterPro" id="IPR010512">
    <property type="entry name" value="DUF1091"/>
</dbReference>
<dbReference type="AlphaFoldDB" id="A0A9C6WGJ3"/>
<name>A0A9C6WGJ3_DROAB</name>
<sequence>MGSCIKLYTQIIFGIGLTFGHTTQIYARFEFTNLECVAIDKAFGIFDYCYLKSVNRTYKYASAKYLPLQVPINNIVLKIELMKRLNGYKPFLYNISFDYCRFMRNPNSGNKVETFFLSLVQPYTNVNHTCPYSEFLLVDKLPISFLDYKLTKILPLPEGDYRVQGIAVVSGIKRAYVNTYFRIF</sequence>
<gene>
    <name evidence="2" type="primary">LOC127565748</name>
</gene>
<organism evidence="1 2">
    <name type="scientific">Drosophila albomicans</name>
    <name type="common">Fruit fly</name>
    <dbReference type="NCBI Taxonomy" id="7291"/>
    <lineage>
        <taxon>Eukaryota</taxon>
        <taxon>Metazoa</taxon>
        <taxon>Ecdysozoa</taxon>
        <taxon>Arthropoda</taxon>
        <taxon>Hexapoda</taxon>
        <taxon>Insecta</taxon>
        <taxon>Pterygota</taxon>
        <taxon>Neoptera</taxon>
        <taxon>Endopterygota</taxon>
        <taxon>Diptera</taxon>
        <taxon>Brachycera</taxon>
        <taxon>Muscomorpha</taxon>
        <taxon>Ephydroidea</taxon>
        <taxon>Drosophilidae</taxon>
        <taxon>Drosophila</taxon>
    </lineage>
</organism>
<reference evidence="2" key="1">
    <citation type="submission" date="2025-08" db="UniProtKB">
        <authorList>
            <consortium name="RefSeq"/>
        </authorList>
    </citation>
    <scope>IDENTIFICATION</scope>
    <source>
        <strain evidence="2">15112-1751.03</strain>
        <tissue evidence="2">Whole Adult</tissue>
    </source>
</reference>
<dbReference type="Proteomes" id="UP000515160">
    <property type="component" value="Chromosome 3"/>
</dbReference>
<dbReference type="SMART" id="SM00697">
    <property type="entry name" value="DM8"/>
    <property type="match status" value="1"/>
</dbReference>
<protein>
    <submittedName>
        <fullName evidence="2">Uncharacterized protein LOC127565748</fullName>
    </submittedName>
</protein>
<dbReference type="OrthoDB" id="7840513at2759"/>
<evidence type="ECO:0000313" key="1">
    <source>
        <dbReference type="Proteomes" id="UP000515160"/>
    </source>
</evidence>
<dbReference type="PANTHER" id="PTHR20898:SF0">
    <property type="entry name" value="DAEDALUS ON 3-RELATED"/>
    <property type="match status" value="1"/>
</dbReference>
<evidence type="ECO:0000313" key="2">
    <source>
        <dbReference type="RefSeq" id="XP_051861854.1"/>
    </source>
</evidence>
<keyword evidence="1" id="KW-1185">Reference proteome</keyword>
<dbReference type="GeneID" id="127565748"/>
<accession>A0A9C6WGJ3</accession>
<proteinExistence type="predicted"/>
<dbReference type="PANTHER" id="PTHR20898">
    <property type="entry name" value="DAEDALUS ON 3-RELATED-RELATED"/>
    <property type="match status" value="1"/>
</dbReference>
<dbReference type="Pfam" id="PF06477">
    <property type="entry name" value="DUF1091"/>
    <property type="match status" value="1"/>
</dbReference>
<dbReference type="RefSeq" id="XP_051861854.1">
    <property type="nucleotide sequence ID" value="XM_052005894.1"/>
</dbReference>